<dbReference type="Proteomes" id="UP000324832">
    <property type="component" value="Unassembled WGS sequence"/>
</dbReference>
<organism evidence="3 4">
    <name type="scientific">Leptidea sinapis</name>
    <dbReference type="NCBI Taxonomy" id="189913"/>
    <lineage>
        <taxon>Eukaryota</taxon>
        <taxon>Metazoa</taxon>
        <taxon>Ecdysozoa</taxon>
        <taxon>Arthropoda</taxon>
        <taxon>Hexapoda</taxon>
        <taxon>Insecta</taxon>
        <taxon>Pterygota</taxon>
        <taxon>Neoptera</taxon>
        <taxon>Endopterygota</taxon>
        <taxon>Lepidoptera</taxon>
        <taxon>Glossata</taxon>
        <taxon>Ditrysia</taxon>
        <taxon>Papilionoidea</taxon>
        <taxon>Pieridae</taxon>
        <taxon>Dismorphiinae</taxon>
        <taxon>Leptidea</taxon>
    </lineage>
</organism>
<evidence type="ECO:0000256" key="1">
    <source>
        <dbReference type="ARBA" id="ARBA00022574"/>
    </source>
</evidence>
<name>A0A5E4Q631_9NEOP</name>
<keyword evidence="1" id="KW-0853">WD repeat</keyword>
<proteinExistence type="predicted"/>
<dbReference type="AlphaFoldDB" id="A0A5E4Q631"/>
<protein>
    <submittedName>
        <fullName evidence="3">Uncharacterized protein</fullName>
    </submittedName>
</protein>
<dbReference type="PANTHER" id="PTHR44324:SF6">
    <property type="entry name" value="EF-HAND CALCIUM BINDING DOMAIN 8"/>
    <property type="match status" value="1"/>
</dbReference>
<accession>A0A5E4Q631</accession>
<dbReference type="PANTHER" id="PTHR44324">
    <property type="entry name" value="WD40 REPEAT DOMAIN 95"/>
    <property type="match status" value="1"/>
</dbReference>
<evidence type="ECO:0000256" key="2">
    <source>
        <dbReference type="ARBA" id="ARBA00022737"/>
    </source>
</evidence>
<dbReference type="InterPro" id="IPR051242">
    <property type="entry name" value="WD-EF-hand_domain"/>
</dbReference>
<reference evidence="3 4" key="1">
    <citation type="submission" date="2017-07" db="EMBL/GenBank/DDBJ databases">
        <authorList>
            <person name="Talla V."/>
            <person name="Backstrom N."/>
        </authorList>
    </citation>
    <scope>NUCLEOTIDE SEQUENCE [LARGE SCALE GENOMIC DNA]</scope>
</reference>
<keyword evidence="4" id="KW-1185">Reference proteome</keyword>
<evidence type="ECO:0000313" key="3">
    <source>
        <dbReference type="EMBL" id="VVC93729.1"/>
    </source>
</evidence>
<dbReference type="EMBL" id="FZQP02001759">
    <property type="protein sequence ID" value="VVC93729.1"/>
    <property type="molecule type" value="Genomic_DNA"/>
</dbReference>
<keyword evidence="2" id="KW-0677">Repeat</keyword>
<sequence length="145" mass="16440">MRQLAVHAMIFLTTRPIHMRVASLILSLENGQVQCWSDHPAGGLQGAFQGIHTAGDYVAAFATDVDNNYLFTGTTVGYVKVHISMPKLRVTFPFLWRDRIEGRAKRSVRDQPLPLLLNSYRAHLRCITSLAYVDHLQLLFTYNIL</sequence>
<evidence type="ECO:0000313" key="4">
    <source>
        <dbReference type="Proteomes" id="UP000324832"/>
    </source>
</evidence>
<gene>
    <name evidence="3" type="ORF">LSINAPIS_LOCUS5858</name>
</gene>